<gene>
    <name evidence="1" type="ORF">DESUT3_28750</name>
</gene>
<evidence type="ECO:0000313" key="1">
    <source>
        <dbReference type="EMBL" id="BCR05806.1"/>
    </source>
</evidence>
<reference evidence="1 2" key="2">
    <citation type="journal article" date="2021" name="Int. J. Syst. Evol. Microbiol.">
        <title>Isolation and Polyphasic Characterization of Desulfuromonas versatilis sp. Nov., an Electrogenic Bacteria Capable of Versatile Metabolism Isolated from a Graphene Oxide-Reducing Enrichment Culture.</title>
        <authorList>
            <person name="Xie L."/>
            <person name="Yoshida N."/>
            <person name="Ishii S."/>
            <person name="Meng L."/>
        </authorList>
    </citation>
    <scope>NUCLEOTIDE SEQUENCE [LARGE SCALE GENOMIC DNA]</scope>
    <source>
        <strain evidence="1 2">NIT-T3</strain>
    </source>
</reference>
<sequence>MLLGHALMENRNGLVVGSRLLLANGTAEWAAALEMVGELPGAHRVTIGADKGYDAPVFV</sequence>
<keyword evidence="2" id="KW-1185">Reference proteome</keyword>
<dbReference type="RefSeq" id="WP_221249207.1">
    <property type="nucleotide sequence ID" value="NZ_AP024355.1"/>
</dbReference>
<proteinExistence type="predicted"/>
<dbReference type="EMBL" id="AP024355">
    <property type="protein sequence ID" value="BCR05806.1"/>
    <property type="molecule type" value="Genomic_DNA"/>
</dbReference>
<evidence type="ECO:0000313" key="2">
    <source>
        <dbReference type="Proteomes" id="UP001319827"/>
    </source>
</evidence>
<reference evidence="1 2" key="1">
    <citation type="journal article" date="2016" name="C (Basel)">
        <title>Selective Growth of and Electricity Production by Marine Exoelectrogenic Bacteria in Self-Aggregated Hydrogel of Microbially Reduced Graphene Oxide.</title>
        <authorList>
            <person name="Yoshida N."/>
            <person name="Goto Y."/>
            <person name="Miyata Y."/>
        </authorList>
    </citation>
    <scope>NUCLEOTIDE SEQUENCE [LARGE SCALE GENOMIC DNA]</scope>
    <source>
        <strain evidence="1 2">NIT-T3</strain>
    </source>
</reference>
<dbReference type="Proteomes" id="UP001319827">
    <property type="component" value="Chromosome"/>
</dbReference>
<accession>A0ABM8HRZ0</accession>
<evidence type="ECO:0008006" key="3">
    <source>
        <dbReference type="Google" id="ProtNLM"/>
    </source>
</evidence>
<name>A0ABM8HRZ0_9BACT</name>
<protein>
    <recommendedName>
        <fullName evidence="3">Transposase</fullName>
    </recommendedName>
</protein>
<organism evidence="1 2">
    <name type="scientific">Desulfuromonas versatilis</name>
    <dbReference type="NCBI Taxonomy" id="2802975"/>
    <lineage>
        <taxon>Bacteria</taxon>
        <taxon>Pseudomonadati</taxon>
        <taxon>Thermodesulfobacteriota</taxon>
        <taxon>Desulfuromonadia</taxon>
        <taxon>Desulfuromonadales</taxon>
        <taxon>Desulfuromonadaceae</taxon>
        <taxon>Desulfuromonas</taxon>
    </lineage>
</organism>